<reference evidence="2 3" key="1">
    <citation type="submission" date="2017-01" db="EMBL/GenBank/DDBJ databases">
        <authorList>
            <person name="Varghese N."/>
            <person name="Submissions S."/>
        </authorList>
    </citation>
    <scope>NUCLEOTIDE SEQUENCE [LARGE SCALE GENOMIC DNA]</scope>
    <source>
        <strain evidence="2 3">ATCC 35905</strain>
    </source>
</reference>
<evidence type="ECO:0000313" key="3">
    <source>
        <dbReference type="Proteomes" id="UP000186308"/>
    </source>
</evidence>
<evidence type="ECO:0000313" key="2">
    <source>
        <dbReference type="EMBL" id="SIR11632.1"/>
    </source>
</evidence>
<accession>A0A8G2FE32</accession>
<dbReference type="SUPFAM" id="SSF51294">
    <property type="entry name" value="Hedgehog/intein (Hint) domain"/>
    <property type="match status" value="1"/>
</dbReference>
<protein>
    <submittedName>
        <fullName evidence="2">Hint domain-containing protein</fullName>
    </submittedName>
</protein>
<sequence>MTVPSETFNPISTPAADWSDPANWSGGVVPGAGVAAAITGTTALLDPGVTIEASLALAGAAVLSGNDGAVVLGSSAAVTISGSGALYANDSVVNQGVIALGAASSLSVVVELGALSGLTGAAPPSFASTGTIALETGATLAITGTAFENTGTLALAGGTLMLDGGALGGGGTIDLTGGALAWLGDGVADQQFSFAGGTLALADPLLGAAVSLTGFTSGDVLLLPTLADARIAQSNGQVTIETATGIVEGSFALAGAPALSVVASGSGSAVVIAAASAPAPANDPPCFARGTAILTPSGYRPVEHLAVGDPVITASGGVQPIVWVGQHTSDLATHPAPHRVQPIRIAAGALAHSVPRRALRVSPDHAIALDGVLIPAKLLVNGATIIQEQDCLAITYHHIELARHDIVLAEAAPCETYLDTGNRAGFSTASSWPVRQKRWDHDACAPLVTAGARLRRSRAALHDRACALGFAPAAAATVSLWIDGRPAARDAAGRFAVPLVHGGRAIIRSHRFIPAHFDPGSDDRRELGVAITALRAGRRHFNPDDLAQSGFHPRASGDTARWTDGNGVIHLPTCVRSIAVDIAGLPLAWQRAAPPQ</sequence>
<proteinExistence type="predicted"/>
<dbReference type="Proteomes" id="UP000186308">
    <property type="component" value="Unassembled WGS sequence"/>
</dbReference>
<feature type="domain" description="Hedgehog/Intein (Hint)" evidence="1">
    <location>
        <begin position="285"/>
        <end position="420"/>
    </location>
</feature>
<dbReference type="OrthoDB" id="7284755at2"/>
<dbReference type="Gene3D" id="2.170.16.10">
    <property type="entry name" value="Hedgehog/Intein (Hint) domain"/>
    <property type="match status" value="1"/>
</dbReference>
<evidence type="ECO:0000259" key="1">
    <source>
        <dbReference type="Pfam" id="PF13403"/>
    </source>
</evidence>
<dbReference type="EMBL" id="FTNE01000016">
    <property type="protein sequence ID" value="SIR11632.1"/>
    <property type="molecule type" value="Genomic_DNA"/>
</dbReference>
<dbReference type="AlphaFoldDB" id="A0A8G2FE32"/>
<dbReference type="InterPro" id="IPR036844">
    <property type="entry name" value="Hint_dom_sf"/>
</dbReference>
<keyword evidence="3" id="KW-1185">Reference proteome</keyword>
<dbReference type="InterPro" id="IPR028992">
    <property type="entry name" value="Hedgehog/Intein_dom"/>
</dbReference>
<name>A0A8G2FE32_ACIRU</name>
<gene>
    <name evidence="2" type="ORF">SAMN05421828_1166</name>
</gene>
<organism evidence="2 3">
    <name type="scientific">Acidiphilium rubrum</name>
    <dbReference type="NCBI Taxonomy" id="526"/>
    <lineage>
        <taxon>Bacteria</taxon>
        <taxon>Pseudomonadati</taxon>
        <taxon>Pseudomonadota</taxon>
        <taxon>Alphaproteobacteria</taxon>
        <taxon>Acetobacterales</taxon>
        <taxon>Acidocellaceae</taxon>
        <taxon>Acidiphilium</taxon>
    </lineage>
</organism>
<dbReference type="RefSeq" id="WP_029314036.1">
    <property type="nucleotide sequence ID" value="NZ_FTNE01000016.1"/>
</dbReference>
<dbReference type="Pfam" id="PF13403">
    <property type="entry name" value="Hint_2"/>
    <property type="match status" value="1"/>
</dbReference>
<comment type="caution">
    <text evidence="2">The sequence shown here is derived from an EMBL/GenBank/DDBJ whole genome shotgun (WGS) entry which is preliminary data.</text>
</comment>